<dbReference type="PANTHER" id="PTHR48475:SF1">
    <property type="entry name" value="RNASE H TYPE-1 DOMAIN-CONTAINING PROTEIN"/>
    <property type="match status" value="1"/>
</dbReference>
<dbReference type="Proteomes" id="UP000243459">
    <property type="component" value="Chromosome 4"/>
</dbReference>
<dbReference type="GO" id="GO:0004523">
    <property type="term" value="F:RNA-DNA hybrid ribonuclease activity"/>
    <property type="evidence" value="ECO:0007669"/>
    <property type="project" value="InterPro"/>
</dbReference>
<dbReference type="OMA" id="WVEKEDE"/>
<feature type="domain" description="Reverse transcriptase" evidence="1">
    <location>
        <begin position="1"/>
        <end position="82"/>
    </location>
</feature>
<dbReference type="Gramene" id="ONK72757">
    <property type="protein sequence ID" value="ONK72757"/>
    <property type="gene ID" value="A4U43_C04F22850"/>
</dbReference>
<evidence type="ECO:0008006" key="5">
    <source>
        <dbReference type="Google" id="ProtNLM"/>
    </source>
</evidence>
<dbReference type="Gene3D" id="3.30.420.10">
    <property type="entry name" value="Ribonuclease H-like superfamily/Ribonuclease H"/>
    <property type="match status" value="1"/>
</dbReference>
<dbReference type="InterPro" id="IPR012337">
    <property type="entry name" value="RNaseH-like_sf"/>
</dbReference>
<dbReference type="AlphaFoldDB" id="A0A5P1F5R7"/>
<dbReference type="Pfam" id="PF13456">
    <property type="entry name" value="RVT_3"/>
    <property type="match status" value="1"/>
</dbReference>
<dbReference type="SUPFAM" id="SSF56672">
    <property type="entry name" value="DNA/RNA polymerases"/>
    <property type="match status" value="1"/>
</dbReference>
<name>A0A5P1F5R7_ASPOF</name>
<organism evidence="3 4">
    <name type="scientific">Asparagus officinalis</name>
    <name type="common">Garden asparagus</name>
    <dbReference type="NCBI Taxonomy" id="4686"/>
    <lineage>
        <taxon>Eukaryota</taxon>
        <taxon>Viridiplantae</taxon>
        <taxon>Streptophyta</taxon>
        <taxon>Embryophyta</taxon>
        <taxon>Tracheophyta</taxon>
        <taxon>Spermatophyta</taxon>
        <taxon>Magnoliopsida</taxon>
        <taxon>Liliopsida</taxon>
        <taxon>Asparagales</taxon>
        <taxon>Asparagaceae</taxon>
        <taxon>Asparagoideae</taxon>
        <taxon>Asparagus</taxon>
    </lineage>
</organism>
<dbReference type="GO" id="GO:0003676">
    <property type="term" value="F:nucleic acid binding"/>
    <property type="evidence" value="ECO:0007669"/>
    <property type="project" value="InterPro"/>
</dbReference>
<dbReference type="InterPro" id="IPR041577">
    <property type="entry name" value="RT_RNaseH_2"/>
</dbReference>
<dbReference type="SUPFAM" id="SSF53098">
    <property type="entry name" value="Ribonuclease H-like"/>
    <property type="match status" value="1"/>
</dbReference>
<dbReference type="InterPro" id="IPR036397">
    <property type="entry name" value="RNaseH_sf"/>
</dbReference>
<evidence type="ECO:0000313" key="3">
    <source>
        <dbReference type="EMBL" id="ONK72757.1"/>
    </source>
</evidence>
<dbReference type="PROSITE" id="PS50879">
    <property type="entry name" value="RNASE_H_1"/>
    <property type="match status" value="1"/>
</dbReference>
<dbReference type="Pfam" id="PF17919">
    <property type="entry name" value="RT_RNaseH_2"/>
    <property type="match status" value="1"/>
</dbReference>
<evidence type="ECO:0000259" key="1">
    <source>
        <dbReference type="PROSITE" id="PS50878"/>
    </source>
</evidence>
<dbReference type="PROSITE" id="PS50878">
    <property type="entry name" value="RT_POL"/>
    <property type="match status" value="1"/>
</dbReference>
<dbReference type="CDD" id="cd01647">
    <property type="entry name" value="RT_LTR"/>
    <property type="match status" value="1"/>
</dbReference>
<dbReference type="InterPro" id="IPR002156">
    <property type="entry name" value="RNaseH_domain"/>
</dbReference>
<dbReference type="Gene3D" id="3.30.70.270">
    <property type="match status" value="2"/>
</dbReference>
<gene>
    <name evidence="3" type="ORF">A4U43_C04F22850</name>
</gene>
<dbReference type="CDD" id="cd09279">
    <property type="entry name" value="RNase_HI_like"/>
    <property type="match status" value="1"/>
</dbReference>
<keyword evidence="4" id="KW-1185">Reference proteome</keyword>
<dbReference type="InterPro" id="IPR000477">
    <property type="entry name" value="RT_dom"/>
</dbReference>
<reference evidence="4" key="1">
    <citation type="journal article" date="2017" name="Nat. Commun.">
        <title>The asparagus genome sheds light on the origin and evolution of a young Y chromosome.</title>
        <authorList>
            <person name="Harkess A."/>
            <person name="Zhou J."/>
            <person name="Xu C."/>
            <person name="Bowers J.E."/>
            <person name="Van der Hulst R."/>
            <person name="Ayyampalayam S."/>
            <person name="Mercati F."/>
            <person name="Riccardi P."/>
            <person name="McKain M.R."/>
            <person name="Kakrana A."/>
            <person name="Tang H."/>
            <person name="Ray J."/>
            <person name="Groenendijk J."/>
            <person name="Arikit S."/>
            <person name="Mathioni S.M."/>
            <person name="Nakano M."/>
            <person name="Shan H."/>
            <person name="Telgmann-Rauber A."/>
            <person name="Kanno A."/>
            <person name="Yue Z."/>
            <person name="Chen H."/>
            <person name="Li W."/>
            <person name="Chen Y."/>
            <person name="Xu X."/>
            <person name="Zhang Y."/>
            <person name="Luo S."/>
            <person name="Chen H."/>
            <person name="Gao J."/>
            <person name="Mao Z."/>
            <person name="Pires J.C."/>
            <person name="Luo M."/>
            <person name="Kudrna D."/>
            <person name="Wing R.A."/>
            <person name="Meyers B.C."/>
            <person name="Yi K."/>
            <person name="Kong H."/>
            <person name="Lavrijsen P."/>
            <person name="Sunseri F."/>
            <person name="Falavigna A."/>
            <person name="Ye Y."/>
            <person name="Leebens-Mack J.H."/>
            <person name="Chen G."/>
        </authorList>
    </citation>
    <scope>NUCLEOTIDE SEQUENCE [LARGE SCALE GENOMIC DNA]</scope>
    <source>
        <strain evidence="4">cv. DH0086</strain>
    </source>
</reference>
<evidence type="ECO:0000313" key="4">
    <source>
        <dbReference type="Proteomes" id="UP000243459"/>
    </source>
</evidence>
<dbReference type="CDD" id="cd09274">
    <property type="entry name" value="RNase_HI_RT_Ty3"/>
    <property type="match status" value="1"/>
</dbReference>
<dbReference type="Pfam" id="PF00078">
    <property type="entry name" value="RVT_1"/>
    <property type="match status" value="1"/>
</dbReference>
<dbReference type="Gene3D" id="3.10.20.370">
    <property type="match status" value="1"/>
</dbReference>
<dbReference type="InterPro" id="IPR043502">
    <property type="entry name" value="DNA/RNA_pol_sf"/>
</dbReference>
<feature type="domain" description="RNase H type-1" evidence="2">
    <location>
        <begin position="322"/>
        <end position="456"/>
    </location>
</feature>
<protein>
    <recommendedName>
        <fullName evidence="5">RNase H type-1 domain-containing protein</fullName>
    </recommendedName>
</protein>
<dbReference type="FunFam" id="3.30.70.270:FF:000063">
    <property type="entry name" value="Zinc knuckle domaincontaining protein"/>
    <property type="match status" value="1"/>
</dbReference>
<dbReference type="InterPro" id="IPR043128">
    <property type="entry name" value="Rev_trsase/Diguanyl_cyclase"/>
</dbReference>
<accession>A0A5P1F5R7</accession>
<proteinExistence type="predicted"/>
<evidence type="ECO:0000259" key="2">
    <source>
        <dbReference type="PROSITE" id="PS50879"/>
    </source>
</evidence>
<dbReference type="PANTHER" id="PTHR48475">
    <property type="entry name" value="RIBONUCLEASE H"/>
    <property type="match status" value="1"/>
</dbReference>
<dbReference type="EMBL" id="CM007384">
    <property type="protein sequence ID" value="ONK72757.1"/>
    <property type="molecule type" value="Genomic_DNA"/>
</dbReference>
<sequence length="504" mass="56873">MPFGLKNAGATYQRAMNAIFHEHLRKKIECYIDDIAVKSRHKGDHLTDLKTMFKIMRAHQLKMNPTKSFLGVSSGKFLGFIVTSKGISLDPEKVRAIQDMPPPKNLKELRGLQGRLAYIRRFISNLSGRCQPFSKIMKKGVSFVWDKDCQRAFEEIKEYLTQPPVLVAPKTGKPFLLYVRAMKHSLGALLAQNNDQGQEQAIYYLSRTMMGVEHRYNPVEKECLALVFAVQKMRHYLVGQIIHVISKMTPLRVLMTKPSSLNCRLAKWSILLSQYDMQFMPQKAVKGQALADFLADHPVPGTSKLYEELPDEVAETCVTQETSLVWKLFFDGASRANPHGAITAGVGVVLISPNGHVIPRGFSLIEPCTNNVAEYNALLLGMQFAEELNIRHLEAYGDSQLILNQVRGEYEVRHEDLIPYHFAVLKQAEKFEGFFIEYIPRAQNAYADAFASLATSLALPLGAETTIPVTRRELYCFKIPMKGSSDKTPTGEVYTTSMEFEARD</sequence>